<dbReference type="Proteomes" id="UP000008810">
    <property type="component" value="Chromosome 3"/>
</dbReference>
<sequence length="79" mass="8836">MSSSSVEEHDYDLLVNEIDEEDERLGFDLGLPPKPLGDIAVLPIILTELKCVMPCGGTRFGYCWSLVYLFCVKMVYCSA</sequence>
<dbReference type="AlphaFoldDB" id="A0A2K2CYQ5"/>
<name>A0A2K2CYQ5_BRADI</name>
<dbReference type="InParanoid" id="A0A2K2CYQ5"/>
<reference evidence="2" key="3">
    <citation type="submission" date="2018-08" db="UniProtKB">
        <authorList>
            <consortium name="EnsemblPlants"/>
        </authorList>
    </citation>
    <scope>IDENTIFICATION</scope>
    <source>
        <strain evidence="2">cv. Bd21</strain>
    </source>
</reference>
<evidence type="ECO:0000313" key="3">
    <source>
        <dbReference type="Proteomes" id="UP000008810"/>
    </source>
</evidence>
<evidence type="ECO:0000313" key="2">
    <source>
        <dbReference type="EnsemblPlants" id="PNT67162"/>
    </source>
</evidence>
<evidence type="ECO:0000313" key="1">
    <source>
        <dbReference type="EMBL" id="PNT67162.1"/>
    </source>
</evidence>
<dbReference type="Gramene" id="PNT67162">
    <property type="protein sequence ID" value="PNT67162"/>
    <property type="gene ID" value="BRADI_3g21742v3"/>
</dbReference>
<dbReference type="EnsemblPlants" id="PNT67162">
    <property type="protein sequence ID" value="PNT67162"/>
    <property type="gene ID" value="BRADI_3g21742v3"/>
</dbReference>
<reference evidence="1 2" key="1">
    <citation type="journal article" date="2010" name="Nature">
        <title>Genome sequencing and analysis of the model grass Brachypodium distachyon.</title>
        <authorList>
            <consortium name="International Brachypodium Initiative"/>
        </authorList>
    </citation>
    <scope>NUCLEOTIDE SEQUENCE [LARGE SCALE GENOMIC DNA]</scope>
    <source>
        <strain evidence="1 2">Bd21</strain>
    </source>
</reference>
<gene>
    <name evidence="1" type="ORF">BRADI_3g21742v3</name>
</gene>
<proteinExistence type="predicted"/>
<reference evidence="1" key="2">
    <citation type="submission" date="2017-06" db="EMBL/GenBank/DDBJ databases">
        <title>WGS assembly of Brachypodium distachyon.</title>
        <authorList>
            <consortium name="The International Brachypodium Initiative"/>
            <person name="Lucas S."/>
            <person name="Harmon-Smith M."/>
            <person name="Lail K."/>
            <person name="Tice H."/>
            <person name="Grimwood J."/>
            <person name="Bruce D."/>
            <person name="Barry K."/>
            <person name="Shu S."/>
            <person name="Lindquist E."/>
            <person name="Wang M."/>
            <person name="Pitluck S."/>
            <person name="Vogel J.P."/>
            <person name="Garvin D.F."/>
            <person name="Mockler T.C."/>
            <person name="Schmutz J."/>
            <person name="Rokhsar D."/>
            <person name="Bevan M.W."/>
        </authorList>
    </citation>
    <scope>NUCLEOTIDE SEQUENCE</scope>
    <source>
        <strain evidence="1">Bd21</strain>
    </source>
</reference>
<keyword evidence="3" id="KW-1185">Reference proteome</keyword>
<protein>
    <submittedName>
        <fullName evidence="1 2">Uncharacterized protein</fullName>
    </submittedName>
</protein>
<organism evidence="1">
    <name type="scientific">Brachypodium distachyon</name>
    <name type="common">Purple false brome</name>
    <name type="synonym">Trachynia distachya</name>
    <dbReference type="NCBI Taxonomy" id="15368"/>
    <lineage>
        <taxon>Eukaryota</taxon>
        <taxon>Viridiplantae</taxon>
        <taxon>Streptophyta</taxon>
        <taxon>Embryophyta</taxon>
        <taxon>Tracheophyta</taxon>
        <taxon>Spermatophyta</taxon>
        <taxon>Magnoliopsida</taxon>
        <taxon>Liliopsida</taxon>
        <taxon>Poales</taxon>
        <taxon>Poaceae</taxon>
        <taxon>BOP clade</taxon>
        <taxon>Pooideae</taxon>
        <taxon>Stipodae</taxon>
        <taxon>Brachypodieae</taxon>
        <taxon>Brachypodium</taxon>
    </lineage>
</organism>
<accession>A0A2K2CYQ5</accession>
<dbReference type="EMBL" id="CM000882">
    <property type="protein sequence ID" value="PNT67162.1"/>
    <property type="molecule type" value="Genomic_DNA"/>
</dbReference>